<keyword evidence="1" id="KW-0808">Transferase</keyword>
<protein>
    <submittedName>
        <fullName evidence="1">Glycosyltransferase</fullName>
    </submittedName>
</protein>
<evidence type="ECO:0000313" key="2">
    <source>
        <dbReference type="Proteomes" id="UP000246132"/>
    </source>
</evidence>
<dbReference type="Pfam" id="PF13692">
    <property type="entry name" value="Glyco_trans_1_4"/>
    <property type="match status" value="1"/>
</dbReference>
<dbReference type="Gene3D" id="3.40.50.2000">
    <property type="entry name" value="Glycogen Phosphorylase B"/>
    <property type="match status" value="1"/>
</dbReference>
<dbReference type="RefSeq" id="WP_109767763.1">
    <property type="nucleotide sequence ID" value="NZ_QFWV02000004.1"/>
</dbReference>
<dbReference type="AlphaFoldDB" id="A0A3A8AHE0"/>
<name>A0A3A8AHE0_9HYPH</name>
<evidence type="ECO:0000313" key="1">
    <source>
        <dbReference type="EMBL" id="RKF07080.1"/>
    </source>
</evidence>
<dbReference type="SUPFAM" id="SSF53756">
    <property type="entry name" value="UDP-Glycosyltransferase/glycogen phosphorylase"/>
    <property type="match status" value="1"/>
</dbReference>
<reference evidence="1 2" key="1">
    <citation type="journal article" date="2018" name="Int. J. Syst. Bacteriol.">
        <title>Oceaniradius stylonemae gen. nov., sp. nov., isolated from a red alga, Stylonema cornu-cervi.</title>
        <authorList>
            <person name="Jeong S."/>
        </authorList>
    </citation>
    <scope>NUCLEOTIDE SEQUENCE [LARGE SCALE GENOMIC DNA]</scope>
    <source>
        <strain evidence="1 2">StC1</strain>
    </source>
</reference>
<gene>
    <name evidence="1" type="ORF">DEM25_004260</name>
</gene>
<keyword evidence="2" id="KW-1185">Reference proteome</keyword>
<sequence>MHLVFASSLVPCGAPESGFEIANAAIVDGLERAGATVSHIGFQWPGSSLNAPERTRSLGELDVKTDNASTRQKLAWLARAMAGGLPFASAKLRVLGDAAFRAALDEIGPFDAVVINGVGLAGAFEKALTDQPYLYVAHNVEHQSAAEAARQASSPVERFMYRREARHLRALEERLVAGARHVWTLTQEDRATFGLEGSERASVLPLVTPLSATAIPAGQRVPAFDAGMIGTWTWTPNRIGLEWFLQEVMPHLPEQVTIAIAGALPAGFPQRDKRVTFLGRVVDAKQFIRQCRIVTLTARAGTGVQLKTIEAFEMGLPAVATPSSLRGIADVPANVRIADTGREFGKLLAEQIVGHRTGSVTDLDATAFRASQIAGMDAAIAQALSAFRAGH</sequence>
<dbReference type="GO" id="GO:0016740">
    <property type="term" value="F:transferase activity"/>
    <property type="evidence" value="ECO:0007669"/>
    <property type="project" value="UniProtKB-KW"/>
</dbReference>
<dbReference type="OrthoDB" id="8432722at2"/>
<accession>A0A3A8AHE0</accession>
<dbReference type="Proteomes" id="UP000246132">
    <property type="component" value="Unassembled WGS sequence"/>
</dbReference>
<dbReference type="EMBL" id="QFWV02000004">
    <property type="protein sequence ID" value="RKF07080.1"/>
    <property type="molecule type" value="Genomic_DNA"/>
</dbReference>
<comment type="caution">
    <text evidence="1">The sequence shown here is derived from an EMBL/GenBank/DDBJ whole genome shotgun (WGS) entry which is preliminary data.</text>
</comment>
<organism evidence="1 2">
    <name type="scientific">Oceaniradius stylonematis</name>
    <dbReference type="NCBI Taxonomy" id="2184161"/>
    <lineage>
        <taxon>Bacteria</taxon>
        <taxon>Pseudomonadati</taxon>
        <taxon>Pseudomonadota</taxon>
        <taxon>Alphaproteobacteria</taxon>
        <taxon>Hyphomicrobiales</taxon>
        <taxon>Ahrensiaceae</taxon>
        <taxon>Oceaniradius</taxon>
    </lineage>
</organism>
<proteinExistence type="predicted"/>